<name>A0A0C2Y2D9_HEBCY</name>
<reference evidence="20" key="2">
    <citation type="submission" date="2015-01" db="EMBL/GenBank/DDBJ databases">
        <title>Evolutionary Origins and Diversification of the Mycorrhizal Mutualists.</title>
        <authorList>
            <consortium name="DOE Joint Genome Institute"/>
            <consortium name="Mycorrhizal Genomics Consortium"/>
            <person name="Kohler A."/>
            <person name="Kuo A."/>
            <person name="Nagy L.G."/>
            <person name="Floudas D."/>
            <person name="Copeland A."/>
            <person name="Barry K.W."/>
            <person name="Cichocki N."/>
            <person name="Veneault-Fourrey C."/>
            <person name="LaButti K."/>
            <person name="Lindquist E.A."/>
            <person name="Lipzen A."/>
            <person name="Lundell T."/>
            <person name="Morin E."/>
            <person name="Murat C."/>
            <person name="Riley R."/>
            <person name="Ohm R."/>
            <person name="Sun H."/>
            <person name="Tunlid A."/>
            <person name="Henrissat B."/>
            <person name="Grigoriev I.V."/>
            <person name="Hibbett D.S."/>
            <person name="Martin F."/>
        </authorList>
    </citation>
    <scope>NUCLEOTIDE SEQUENCE [LARGE SCALE GENOMIC DNA]</scope>
    <source>
        <strain evidence="20">h7</strain>
    </source>
</reference>
<evidence type="ECO:0000256" key="13">
    <source>
        <dbReference type="ARBA" id="ARBA00023303"/>
    </source>
</evidence>
<feature type="transmembrane region" description="Helical" evidence="17">
    <location>
        <begin position="1038"/>
        <end position="1062"/>
    </location>
</feature>
<evidence type="ECO:0000313" key="20">
    <source>
        <dbReference type="Proteomes" id="UP000053424"/>
    </source>
</evidence>
<evidence type="ECO:0000256" key="8">
    <source>
        <dbReference type="ARBA" id="ARBA00022882"/>
    </source>
</evidence>
<protein>
    <recommendedName>
        <fullName evidence="15">Calcium-channel protein CCH1</fullName>
    </recommendedName>
</protein>
<keyword evidence="13" id="KW-0407">Ion channel</keyword>
<dbReference type="Proteomes" id="UP000053424">
    <property type="component" value="Unassembled WGS sequence"/>
</dbReference>
<keyword evidence="6 17" id="KW-0812">Transmembrane</keyword>
<evidence type="ECO:0000256" key="5">
    <source>
        <dbReference type="ARBA" id="ARBA00022673"/>
    </source>
</evidence>
<feature type="domain" description="Ion transport" evidence="18">
    <location>
        <begin position="80"/>
        <end position="464"/>
    </location>
</feature>
<keyword evidence="5" id="KW-0107">Calcium channel</keyword>
<dbReference type="PANTHER" id="PTHR45628:SF7">
    <property type="entry name" value="VOLTAGE-DEPENDENT CALCIUM CHANNEL TYPE A SUBUNIT ALPHA-1"/>
    <property type="match status" value="1"/>
</dbReference>
<feature type="transmembrane region" description="Helical" evidence="17">
    <location>
        <begin position="958"/>
        <end position="978"/>
    </location>
</feature>
<feature type="domain" description="Ion transport" evidence="18">
    <location>
        <begin position="525"/>
        <end position="757"/>
    </location>
</feature>
<keyword evidence="8" id="KW-0851">Voltage-gated channel</keyword>
<evidence type="ECO:0000256" key="14">
    <source>
        <dbReference type="ARBA" id="ARBA00061395"/>
    </source>
</evidence>
<evidence type="ECO:0000256" key="7">
    <source>
        <dbReference type="ARBA" id="ARBA00022837"/>
    </source>
</evidence>
<evidence type="ECO:0000259" key="18">
    <source>
        <dbReference type="Pfam" id="PF00520"/>
    </source>
</evidence>
<evidence type="ECO:0000313" key="19">
    <source>
        <dbReference type="EMBL" id="KIM44013.1"/>
    </source>
</evidence>
<accession>A0A0C2Y2D9</accession>
<gene>
    <name evidence="19" type="ORF">M413DRAFT_17890</name>
</gene>
<feature type="transmembrane region" description="Helical" evidence="17">
    <location>
        <begin position="240"/>
        <end position="257"/>
    </location>
</feature>
<evidence type="ECO:0000256" key="15">
    <source>
        <dbReference type="ARBA" id="ARBA00067459"/>
    </source>
</evidence>
<evidence type="ECO:0000256" key="16">
    <source>
        <dbReference type="SAM" id="MobiDB-lite"/>
    </source>
</evidence>
<feature type="transmembrane region" description="Helical" evidence="17">
    <location>
        <begin position="999"/>
        <end position="1018"/>
    </location>
</feature>
<feature type="transmembrane region" description="Helical" evidence="17">
    <location>
        <begin position="80"/>
        <end position="102"/>
    </location>
</feature>
<dbReference type="InterPro" id="IPR027359">
    <property type="entry name" value="Volt_channel_dom_sf"/>
</dbReference>
<keyword evidence="12" id="KW-0325">Glycoprotein</keyword>
<dbReference type="EMBL" id="KN831774">
    <property type="protein sequence ID" value="KIM44013.1"/>
    <property type="molecule type" value="Genomic_DNA"/>
</dbReference>
<dbReference type="Pfam" id="PF00520">
    <property type="entry name" value="Ion_trans"/>
    <property type="match status" value="4"/>
</dbReference>
<dbReference type="FunFam" id="1.10.287.70:FF:000093">
    <property type="entry name" value="Calcium channel subunit Cch1"/>
    <property type="match status" value="1"/>
</dbReference>
<dbReference type="SUPFAM" id="SSF81324">
    <property type="entry name" value="Voltage-gated potassium channels"/>
    <property type="match status" value="4"/>
</dbReference>
<dbReference type="STRING" id="686832.A0A0C2Y2D9"/>
<dbReference type="Gene3D" id="1.10.287.70">
    <property type="match status" value="4"/>
</dbReference>
<evidence type="ECO:0000256" key="3">
    <source>
        <dbReference type="ARBA" id="ARBA00022475"/>
    </source>
</evidence>
<keyword evidence="10" id="KW-0406">Ion transport</keyword>
<dbReference type="Gene3D" id="1.20.120.350">
    <property type="entry name" value="Voltage-gated potassium channels. Chain C"/>
    <property type="match status" value="4"/>
</dbReference>
<dbReference type="GO" id="GO:0005891">
    <property type="term" value="C:voltage-gated calcium channel complex"/>
    <property type="evidence" value="ECO:0007669"/>
    <property type="project" value="TreeGrafter"/>
</dbReference>
<feature type="transmembrane region" description="Helical" evidence="17">
    <location>
        <begin position="1212"/>
        <end position="1235"/>
    </location>
</feature>
<sequence length="1788" mass="200817">MSLRVVNLANTGLEGQLRLGDGEDTTRRKKGSEDEDGPPAPDLKQALPIRGRTLCFLGPDSKLRLSLFNFLVHPLTEPGILILILLNAIVLTIQTYPSLTLPTADGPTLPPRIKGYFHSWEDYVLFALFIVFTLEAFARICVTGFLFDPEPYTPNPATTPGTLSRGGGIATRIANAAHRAHAIIREPSEPTLLSLAMRSDNRAAHPDSIALPFRLSIGHLHHKTQRNVPYLRQSWSRIDFVANVSFWITFILAMTGVERGTHHIGLFRAMSIIRIARLLTITSGTTTILHSLKTARPLLTSVAYFVLFAIVLFSIIGVQSFKGSMRRTCVISPTLGEGEILRDGQFCGGHIDPVSLNVTGYIQLGDNTVLEPKGYICPLGQVCMELSNPKGNIESFDAIYLSALQVIIVASANGWTPVMYSMIDSEFFVSCFFFIAGIIILNFWLINLFVAVITNTFAAIRSETKKSAFGAAPYVLCLYNSCKASLTRSFSSLIAIDKEQDDGWAIVDGRKAATRSNPARVIYAYTKWCWILLALTSVVLQATRTVNVSPMHALIMFYGEIAITIALDFEIGLRVLATLPDWRKFFQHGNNWLDTILAIGSTIIQIPAIRRSSLYPWFTIFQLARFYRVILVVPRMKPLLLAVFGNMYGLANMALFLMIVNYIAALVAVQLLRGDFGNDVTINFGEVFNSFLAVYQVFSSENWSDILYAAGMAELPLGQTAIVVIFVAAWMLFANFIILQMFIAVINENFEVAEEQKKGKQASNYYSQQKAKHGSVSWLRRFNPYRWVKANPETAKVSNLPSNLVLPMQKSLVQDYSVSRTESRTVPPPVPNHYSSKSLTALQQLFAGEARSQDTQRSTFRHRREEISFDPLDEEMERHLELLASVNPEAAFGQAADDEEHERRAQKADFINDHPTYDKVFWVIGQKNWLRKLCQKVVQPARGERINGTPPSPVAHPIFQLILLLTVIGGIVVEGIATPAYRRDFFQQFGLIRGAWFEIAEAAFGFALFVEFMIKIIADGFIFTPNGYLRDIWNCLDFLIMVGLIINVTTGLIFVGGLSRFTRSLKALRALRLITLIDKMRNTFQTLIISGAVRILDAAVLAILYMIPYAVWGLNIFNGRMASCNDGERDGISDCVGEYVNTVYDNAFGFPVPRVWDNPSPSTSFSFDSFRSSLLILFEIVSLEGWIDVMAVATSITEPGEQPQTNASQGNAVFFVIYNLMGGVVVLTLFVSIIIGNFSSKTGTALLTQAQREWIDLQKLFKRQKPSKRPKKAPTGRLRKWCFDRAVHKHGWWMRATTWLFVLHIIALMYDFFLALMFVYLIDVFVRCFGLGWRSFRANGWNLFDVVVSSGSFITTLIVRFGHSGFGIQQLQKLFLVSIAFKLVQRANSLNMLFKTAVSSLPALFSLLGLWFVLFVFFAILFVEVFGLTKWGGAETPTTNYSSLGSAMVMLAFQSVGEGWNQYMHDYDLTYPRCTNVSKAESDCGSTAWAFGLFIAWNLLSMYIFVNMFTGVVVENFSYVFQASGSGSKSISREQMRSFKKVWAEFANRKTGYLERPQFAKFFSRLNGVFEVRIYPVEYSVRSILSVCKDPLDKQAWRTRVVDGVDLTKLEQIVEGIDQSEIRKRRALYSRLYHEASISHEHGLGMSFAGMLQDLVARTEMNKLVAGLMDLDRVRSLLETISCRRRFLEHLEKKRAEKYEKDIPSIVVESMPGTPPMSSRDISSAGYDHHFPGSPTPADPRHSSTDYPLGVDMSGSRLQRSSRRTSDYSTYSADMFKSPYASFAFCSF</sequence>
<organism evidence="19 20">
    <name type="scientific">Hebeloma cylindrosporum</name>
    <dbReference type="NCBI Taxonomy" id="76867"/>
    <lineage>
        <taxon>Eukaryota</taxon>
        <taxon>Fungi</taxon>
        <taxon>Dikarya</taxon>
        <taxon>Basidiomycota</taxon>
        <taxon>Agaricomycotina</taxon>
        <taxon>Agaricomycetes</taxon>
        <taxon>Agaricomycetidae</taxon>
        <taxon>Agaricales</taxon>
        <taxon>Agaricineae</taxon>
        <taxon>Hymenogastraceae</taxon>
        <taxon>Hebeloma</taxon>
    </lineage>
</organism>
<dbReference type="GO" id="GO:0008331">
    <property type="term" value="F:high voltage-gated calcium channel activity"/>
    <property type="evidence" value="ECO:0007669"/>
    <property type="project" value="TreeGrafter"/>
</dbReference>
<evidence type="ECO:0000256" key="1">
    <source>
        <dbReference type="ARBA" id="ARBA00004651"/>
    </source>
</evidence>
<keyword evidence="11 17" id="KW-0472">Membrane</keyword>
<feature type="transmembrane region" description="Helical" evidence="17">
    <location>
        <begin position="1299"/>
        <end position="1322"/>
    </location>
</feature>
<feature type="domain" description="Ion transport" evidence="18">
    <location>
        <begin position="956"/>
        <end position="1242"/>
    </location>
</feature>
<keyword evidence="4" id="KW-0109">Calcium transport</keyword>
<evidence type="ECO:0000256" key="9">
    <source>
        <dbReference type="ARBA" id="ARBA00022989"/>
    </source>
</evidence>
<evidence type="ECO:0000256" key="11">
    <source>
        <dbReference type="ARBA" id="ARBA00023136"/>
    </source>
</evidence>
<feature type="transmembrane region" description="Helical" evidence="17">
    <location>
        <begin position="654"/>
        <end position="672"/>
    </location>
</feature>
<feature type="transmembrane region" description="Helical" evidence="17">
    <location>
        <begin position="1400"/>
        <end position="1423"/>
    </location>
</feature>
<dbReference type="OrthoDB" id="416585at2759"/>
<feature type="transmembrane region" description="Helical" evidence="17">
    <location>
        <begin position="1488"/>
        <end position="1506"/>
    </location>
</feature>
<evidence type="ECO:0000256" key="6">
    <source>
        <dbReference type="ARBA" id="ARBA00022692"/>
    </source>
</evidence>
<dbReference type="GO" id="GO:0098703">
    <property type="term" value="P:calcium ion import across plasma membrane"/>
    <property type="evidence" value="ECO:0007669"/>
    <property type="project" value="TreeGrafter"/>
</dbReference>
<feature type="transmembrane region" description="Helical" evidence="17">
    <location>
        <begin position="555"/>
        <end position="577"/>
    </location>
</feature>
<feature type="transmembrane region" description="Helical" evidence="17">
    <location>
        <begin position="123"/>
        <end position="147"/>
    </location>
</feature>
<evidence type="ECO:0000256" key="17">
    <source>
        <dbReference type="SAM" id="Phobius"/>
    </source>
</evidence>
<dbReference type="PANTHER" id="PTHR45628">
    <property type="entry name" value="VOLTAGE-DEPENDENT CALCIUM CHANNEL TYPE A SUBUNIT ALPHA-1"/>
    <property type="match status" value="1"/>
</dbReference>
<keyword evidence="7" id="KW-0106">Calcium</keyword>
<dbReference type="HOGENOM" id="CLU_000443_1_0_1"/>
<keyword evidence="3" id="KW-1003">Cell membrane</keyword>
<feature type="domain" description="Ion transport" evidence="18">
    <location>
        <begin position="1315"/>
        <end position="1521"/>
    </location>
</feature>
<evidence type="ECO:0000256" key="2">
    <source>
        <dbReference type="ARBA" id="ARBA00022448"/>
    </source>
</evidence>
<dbReference type="InterPro" id="IPR050599">
    <property type="entry name" value="VDCC_alpha-1_subunit"/>
</dbReference>
<feature type="transmembrane region" description="Helical" evidence="17">
    <location>
        <begin position="427"/>
        <end position="460"/>
    </location>
</feature>
<feature type="transmembrane region" description="Helical" evidence="17">
    <location>
        <begin position="398"/>
        <end position="415"/>
    </location>
</feature>
<evidence type="ECO:0000256" key="10">
    <source>
        <dbReference type="ARBA" id="ARBA00023065"/>
    </source>
</evidence>
<feature type="region of interest" description="Disordered" evidence="16">
    <location>
        <begin position="1708"/>
        <end position="1764"/>
    </location>
</feature>
<dbReference type="InterPro" id="IPR005821">
    <property type="entry name" value="Ion_trans_dom"/>
</dbReference>
<comment type="subcellular location">
    <subcellularLocation>
        <location evidence="1">Cell membrane</location>
        <topology evidence="1">Multi-pass membrane protein</topology>
    </subcellularLocation>
</comment>
<feature type="transmembrane region" description="Helical" evidence="17">
    <location>
        <begin position="1342"/>
        <end position="1362"/>
    </location>
</feature>
<proteinExistence type="inferred from homology"/>
<keyword evidence="9 17" id="KW-1133">Transmembrane helix</keyword>
<keyword evidence="2" id="KW-0813">Transport</keyword>
<feature type="transmembrane region" description="Helical" evidence="17">
    <location>
        <begin position="614"/>
        <end position="633"/>
    </location>
</feature>
<feature type="transmembrane region" description="Helical" evidence="17">
    <location>
        <begin position="298"/>
        <end position="318"/>
    </location>
</feature>
<reference evidence="19 20" key="1">
    <citation type="submission" date="2014-04" db="EMBL/GenBank/DDBJ databases">
        <authorList>
            <consortium name="DOE Joint Genome Institute"/>
            <person name="Kuo A."/>
            <person name="Gay G."/>
            <person name="Dore J."/>
            <person name="Kohler A."/>
            <person name="Nagy L.G."/>
            <person name="Floudas D."/>
            <person name="Copeland A."/>
            <person name="Barry K.W."/>
            <person name="Cichocki N."/>
            <person name="Veneault-Fourrey C."/>
            <person name="LaButti K."/>
            <person name="Lindquist E.A."/>
            <person name="Lipzen A."/>
            <person name="Lundell T."/>
            <person name="Morin E."/>
            <person name="Murat C."/>
            <person name="Sun H."/>
            <person name="Tunlid A."/>
            <person name="Henrissat B."/>
            <person name="Grigoriev I.V."/>
            <person name="Hibbett D.S."/>
            <person name="Martin F."/>
            <person name="Nordberg H.P."/>
            <person name="Cantor M.N."/>
            <person name="Hua S.X."/>
        </authorList>
    </citation>
    <scope>NUCLEOTIDE SEQUENCE [LARGE SCALE GENOMIC DNA]</scope>
    <source>
        <strain evidence="20">h7</strain>
    </source>
</reference>
<feature type="region of interest" description="Disordered" evidence="16">
    <location>
        <begin position="16"/>
        <end position="45"/>
    </location>
</feature>
<feature type="transmembrane region" description="Helical" evidence="17">
    <location>
        <begin position="722"/>
        <end position="746"/>
    </location>
</feature>
<feature type="transmembrane region" description="Helical" evidence="17">
    <location>
        <begin position="521"/>
        <end position="543"/>
    </location>
</feature>
<evidence type="ECO:0000256" key="12">
    <source>
        <dbReference type="ARBA" id="ARBA00023180"/>
    </source>
</evidence>
<feature type="transmembrane region" description="Helical" evidence="17">
    <location>
        <begin position="1083"/>
        <end position="1107"/>
    </location>
</feature>
<evidence type="ECO:0000256" key="4">
    <source>
        <dbReference type="ARBA" id="ARBA00022568"/>
    </source>
</evidence>
<comment type="similarity">
    <text evidence="14">Belongs to the calcium channel alpha-1 subunit (TC 1.A.1.11) family.</text>
</comment>
<keyword evidence="20" id="KW-1185">Reference proteome</keyword>